<name>A0A9N9B991_9GLOM</name>
<evidence type="ECO:0000313" key="1">
    <source>
        <dbReference type="EMBL" id="CAG8555584.1"/>
    </source>
</evidence>
<keyword evidence="2" id="KW-1185">Reference proteome</keyword>
<dbReference type="GO" id="GO:0000329">
    <property type="term" value="C:fungal-type vacuole membrane"/>
    <property type="evidence" value="ECO:0007669"/>
    <property type="project" value="TreeGrafter"/>
</dbReference>
<sequence length="89" mass="10319">MSTPAPTEDLLSDVPLVFVSNSYLDDLTTTIRSRPIPWEGYHKAELITLDELELLKRVDKQSREQVRSVMQKDSEKYAVLYLHLLEKLT</sequence>
<dbReference type="GO" id="GO:0000221">
    <property type="term" value="C:vacuolar proton-transporting V-type ATPase, V1 domain"/>
    <property type="evidence" value="ECO:0007669"/>
    <property type="project" value="InterPro"/>
</dbReference>
<comment type="caution">
    <text evidence="1">The sequence shown here is derived from an EMBL/GenBank/DDBJ whole genome shotgun (WGS) entry which is preliminary data.</text>
</comment>
<feature type="non-terminal residue" evidence="1">
    <location>
        <position position="89"/>
    </location>
</feature>
<dbReference type="InterPro" id="IPR016024">
    <property type="entry name" value="ARM-type_fold"/>
</dbReference>
<dbReference type="EMBL" id="CAJVPV010003605">
    <property type="protein sequence ID" value="CAG8555584.1"/>
    <property type="molecule type" value="Genomic_DNA"/>
</dbReference>
<dbReference type="Pfam" id="PF03224">
    <property type="entry name" value="V-ATPase_H_N"/>
    <property type="match status" value="1"/>
</dbReference>
<dbReference type="SUPFAM" id="SSF48371">
    <property type="entry name" value="ARM repeat"/>
    <property type="match status" value="1"/>
</dbReference>
<dbReference type="PANTHER" id="PTHR10698">
    <property type="entry name" value="V-TYPE PROTON ATPASE SUBUNIT H"/>
    <property type="match status" value="1"/>
</dbReference>
<organism evidence="1 2">
    <name type="scientific">Acaulospora morrowiae</name>
    <dbReference type="NCBI Taxonomy" id="94023"/>
    <lineage>
        <taxon>Eukaryota</taxon>
        <taxon>Fungi</taxon>
        <taxon>Fungi incertae sedis</taxon>
        <taxon>Mucoromycota</taxon>
        <taxon>Glomeromycotina</taxon>
        <taxon>Glomeromycetes</taxon>
        <taxon>Diversisporales</taxon>
        <taxon>Acaulosporaceae</taxon>
        <taxon>Acaulospora</taxon>
    </lineage>
</organism>
<protein>
    <submittedName>
        <fullName evidence="1">4754_t:CDS:1</fullName>
    </submittedName>
</protein>
<dbReference type="PANTHER" id="PTHR10698:SF0">
    <property type="entry name" value="V-TYPE PROTON ATPASE SUBUNIT H"/>
    <property type="match status" value="1"/>
</dbReference>
<dbReference type="Proteomes" id="UP000789342">
    <property type="component" value="Unassembled WGS sequence"/>
</dbReference>
<dbReference type="InterPro" id="IPR004908">
    <property type="entry name" value="ATPase_V1-cplx_hsu"/>
</dbReference>
<dbReference type="OrthoDB" id="10263554at2759"/>
<reference evidence="1" key="1">
    <citation type="submission" date="2021-06" db="EMBL/GenBank/DDBJ databases">
        <authorList>
            <person name="Kallberg Y."/>
            <person name="Tangrot J."/>
            <person name="Rosling A."/>
        </authorList>
    </citation>
    <scope>NUCLEOTIDE SEQUENCE</scope>
    <source>
        <strain evidence="1">CL551</strain>
    </source>
</reference>
<dbReference type="GO" id="GO:0046961">
    <property type="term" value="F:proton-transporting ATPase activity, rotational mechanism"/>
    <property type="evidence" value="ECO:0007669"/>
    <property type="project" value="InterPro"/>
</dbReference>
<evidence type="ECO:0000313" key="2">
    <source>
        <dbReference type="Proteomes" id="UP000789342"/>
    </source>
</evidence>
<dbReference type="InterPro" id="IPR011989">
    <property type="entry name" value="ARM-like"/>
</dbReference>
<proteinExistence type="predicted"/>
<accession>A0A9N9B991</accession>
<dbReference type="Gene3D" id="1.25.10.10">
    <property type="entry name" value="Leucine-rich Repeat Variant"/>
    <property type="match status" value="1"/>
</dbReference>
<dbReference type="AlphaFoldDB" id="A0A9N9B991"/>
<gene>
    <name evidence="1" type="ORF">AMORRO_LOCUS5777</name>
</gene>